<accession>A0ABQ0DM52</accession>
<protein>
    <submittedName>
        <fullName evidence="1">Uncharacterized protein</fullName>
    </submittedName>
</protein>
<name>A0ABQ0DM52_9EUKA</name>
<evidence type="ECO:0000313" key="2">
    <source>
        <dbReference type="Proteomes" id="UP001628156"/>
    </source>
</evidence>
<proteinExistence type="predicted"/>
<sequence length="100" mass="12038">MDYRRSKFKLSVLLSTIALEVRRQFSRAIDETTEIILYGLVYWFRIWDHEYNLKPNNCLLLWLDFLINDIKANLIDSKALVHLLTLVRKGYYQTDITHFN</sequence>
<keyword evidence="2" id="KW-1185">Reference proteome</keyword>
<gene>
    <name evidence="1" type="ORF">ENUP19_0166G0036</name>
</gene>
<evidence type="ECO:0000313" key="1">
    <source>
        <dbReference type="EMBL" id="GAB1223940.1"/>
    </source>
</evidence>
<comment type="caution">
    <text evidence="1">The sequence shown here is derived from an EMBL/GenBank/DDBJ whole genome shotgun (WGS) entry which is preliminary data.</text>
</comment>
<organism evidence="1 2">
    <name type="scientific">Entamoeba nuttalli</name>
    <dbReference type="NCBI Taxonomy" id="412467"/>
    <lineage>
        <taxon>Eukaryota</taxon>
        <taxon>Amoebozoa</taxon>
        <taxon>Evosea</taxon>
        <taxon>Archamoebae</taxon>
        <taxon>Mastigamoebida</taxon>
        <taxon>Entamoebidae</taxon>
        <taxon>Entamoeba</taxon>
    </lineage>
</organism>
<dbReference type="EMBL" id="BAAFRS010000166">
    <property type="protein sequence ID" value="GAB1223940.1"/>
    <property type="molecule type" value="Genomic_DNA"/>
</dbReference>
<dbReference type="Proteomes" id="UP001628156">
    <property type="component" value="Unassembled WGS sequence"/>
</dbReference>
<reference evidence="1 2" key="1">
    <citation type="journal article" date="2019" name="PLoS Negl. Trop. Dis.">
        <title>Whole genome sequencing of Entamoeba nuttalli reveals mammalian host-related molecular signatures and a novel octapeptide-repeat surface protein.</title>
        <authorList>
            <person name="Tanaka M."/>
            <person name="Makiuchi T."/>
            <person name="Komiyama T."/>
            <person name="Shiina T."/>
            <person name="Osaki K."/>
            <person name="Tachibana H."/>
        </authorList>
    </citation>
    <scope>NUCLEOTIDE SEQUENCE [LARGE SCALE GENOMIC DNA]</scope>
    <source>
        <strain evidence="1 2">P19-061405</strain>
    </source>
</reference>